<keyword evidence="3" id="KW-1185">Reference proteome</keyword>
<protein>
    <submittedName>
        <fullName evidence="2">Uncharacterized protein</fullName>
    </submittedName>
</protein>
<gene>
    <name evidence="2" type="ORF">FD13_GL000459</name>
</gene>
<dbReference type="EMBL" id="AYZH01000013">
    <property type="protein sequence ID" value="KRN01872.1"/>
    <property type="molecule type" value="Genomic_DNA"/>
</dbReference>
<dbReference type="STRING" id="1423803.FD13_GL000459"/>
<name>A0A0R2DCT9_9LACO</name>
<keyword evidence="1" id="KW-0732">Signal</keyword>
<comment type="caution">
    <text evidence="2">The sequence shown here is derived from an EMBL/GenBank/DDBJ whole genome shotgun (WGS) entry which is preliminary data.</text>
</comment>
<feature type="signal peptide" evidence="1">
    <location>
        <begin position="1"/>
        <end position="22"/>
    </location>
</feature>
<dbReference type="AlphaFoldDB" id="A0A0R2DCT9"/>
<dbReference type="PATRIC" id="fig|1423803.3.peg.455"/>
<reference evidence="2 3" key="1">
    <citation type="journal article" date="2015" name="Genome Announc.">
        <title>Expanding the biotechnology potential of lactobacilli through comparative genomics of 213 strains and associated genera.</title>
        <authorList>
            <person name="Sun Z."/>
            <person name="Harris H.M."/>
            <person name="McCann A."/>
            <person name="Guo C."/>
            <person name="Argimon S."/>
            <person name="Zhang W."/>
            <person name="Yang X."/>
            <person name="Jeffery I.B."/>
            <person name="Cooney J.C."/>
            <person name="Kagawa T.F."/>
            <person name="Liu W."/>
            <person name="Song Y."/>
            <person name="Salvetti E."/>
            <person name="Wrobel A."/>
            <person name="Rasinkangas P."/>
            <person name="Parkhill J."/>
            <person name="Rea M.C."/>
            <person name="O'Sullivan O."/>
            <person name="Ritari J."/>
            <person name="Douillard F.P."/>
            <person name="Paul Ross R."/>
            <person name="Yang R."/>
            <person name="Briner A.E."/>
            <person name="Felis G.E."/>
            <person name="de Vos W.M."/>
            <person name="Barrangou R."/>
            <person name="Klaenhammer T.R."/>
            <person name="Caufield P.W."/>
            <person name="Cui Y."/>
            <person name="Zhang H."/>
            <person name="O'Toole P.W."/>
        </authorList>
    </citation>
    <scope>NUCLEOTIDE SEQUENCE [LARGE SCALE GENOMIC DNA]</scope>
    <source>
        <strain evidence="2 3">DSM 21775</strain>
    </source>
</reference>
<organism evidence="2 3">
    <name type="scientific">Levilactobacillus senmaizukei DSM 21775 = NBRC 103853</name>
    <dbReference type="NCBI Taxonomy" id="1423803"/>
    <lineage>
        <taxon>Bacteria</taxon>
        <taxon>Bacillati</taxon>
        <taxon>Bacillota</taxon>
        <taxon>Bacilli</taxon>
        <taxon>Lactobacillales</taxon>
        <taxon>Lactobacillaceae</taxon>
        <taxon>Levilactobacillus</taxon>
    </lineage>
</organism>
<dbReference type="Proteomes" id="UP000051589">
    <property type="component" value="Unassembled WGS sequence"/>
</dbReference>
<accession>A0A0R2DCT9</accession>
<sequence>MTVSGLTLLLLGGIVTPSVASADTTNSATVATTKTTNADSETFKIGQFELPYTTVITNDGSQQYPWFSKLPQTVKTSQLLDEDYQDEMFAFYPEDSSDPYRTNLMIRQKFNEVVNILRGQSDTSYRGSEGLIDQGYDQLPEEAHAGLSKLDYALYNASANVILGFNLKWLTKYQDGEATQQEIFDAFEKEVKPLFSGTNDMVQSEVNVNENLYDPAKTDGDTFKTTVKALLPTTKTKAGLNDVPNDQLKQINLPGTLKASLRAQNRPVMTYMKTLSDGIVQADGAFSGGIIILKIGPDAETTDPTPTPATSQAVTVHYVESTTMATRLPPTRR</sequence>
<evidence type="ECO:0000256" key="1">
    <source>
        <dbReference type="SAM" id="SignalP"/>
    </source>
</evidence>
<proteinExistence type="predicted"/>
<feature type="chain" id="PRO_5006416064" evidence="1">
    <location>
        <begin position="23"/>
        <end position="333"/>
    </location>
</feature>
<evidence type="ECO:0000313" key="3">
    <source>
        <dbReference type="Proteomes" id="UP000051589"/>
    </source>
</evidence>
<evidence type="ECO:0000313" key="2">
    <source>
        <dbReference type="EMBL" id="KRN01872.1"/>
    </source>
</evidence>